<dbReference type="Proteomes" id="UP000683360">
    <property type="component" value="Unassembled WGS sequence"/>
</dbReference>
<dbReference type="GO" id="GO:0030246">
    <property type="term" value="F:carbohydrate binding"/>
    <property type="evidence" value="ECO:0007669"/>
    <property type="project" value="InterPro"/>
</dbReference>
<dbReference type="Gene3D" id="2.60.40.1180">
    <property type="entry name" value="Golgi alpha-mannosidase II"/>
    <property type="match status" value="2"/>
</dbReference>
<dbReference type="GO" id="GO:0005975">
    <property type="term" value="P:carbohydrate metabolic process"/>
    <property type="evidence" value="ECO:0007669"/>
    <property type="project" value="InterPro"/>
</dbReference>
<dbReference type="CDD" id="cd14752">
    <property type="entry name" value="GH31_N"/>
    <property type="match status" value="1"/>
</dbReference>
<keyword evidence="7" id="KW-0472">Membrane</keyword>
<evidence type="ECO:0000313" key="10">
    <source>
        <dbReference type="EMBL" id="CAG2251878.1"/>
    </source>
</evidence>
<dbReference type="GO" id="GO:0004558">
    <property type="term" value="F:alpha-1,4-glucosidase activity"/>
    <property type="evidence" value="ECO:0007669"/>
    <property type="project" value="UniProtKB-EC"/>
</dbReference>
<comment type="caution">
    <text evidence="10">The sequence shown here is derived from an EMBL/GenBank/DDBJ whole genome shotgun (WGS) entry which is preliminary data.</text>
</comment>
<dbReference type="EC" id="3.2.1.3" evidence="10"/>
<dbReference type="FunFam" id="2.60.40.1180:FF:000001">
    <property type="entry name" value="Maltase-glucoamylase, intestinal"/>
    <property type="match status" value="1"/>
</dbReference>
<keyword evidence="7" id="KW-0812">Transmembrane</keyword>
<organism evidence="10 11">
    <name type="scientific">Mytilus edulis</name>
    <name type="common">Blue mussel</name>
    <dbReference type="NCBI Taxonomy" id="6550"/>
    <lineage>
        <taxon>Eukaryota</taxon>
        <taxon>Metazoa</taxon>
        <taxon>Spiralia</taxon>
        <taxon>Lophotrochozoa</taxon>
        <taxon>Mollusca</taxon>
        <taxon>Bivalvia</taxon>
        <taxon>Autobranchia</taxon>
        <taxon>Pteriomorphia</taxon>
        <taxon>Mytilida</taxon>
        <taxon>Mytiloidea</taxon>
        <taxon>Mytilidae</taxon>
        <taxon>Mytilinae</taxon>
        <taxon>Mytilus</taxon>
    </lineage>
</organism>
<dbReference type="OrthoDB" id="1334205at2759"/>
<feature type="domain" description="Glycoside hydrolase family 31 TIM barrel" evidence="8">
    <location>
        <begin position="402"/>
        <end position="767"/>
    </location>
</feature>
<dbReference type="InterPro" id="IPR048395">
    <property type="entry name" value="Glyco_hydro_31_C"/>
</dbReference>
<keyword evidence="7" id="KW-1133">Transmembrane helix</keyword>
<dbReference type="CDD" id="cd06602">
    <property type="entry name" value="GH31_MGAM_SI_GAA"/>
    <property type="match status" value="1"/>
</dbReference>
<dbReference type="SUPFAM" id="SSF51445">
    <property type="entry name" value="(Trans)glycosidases"/>
    <property type="match status" value="1"/>
</dbReference>
<feature type="transmembrane region" description="Helical" evidence="7">
    <location>
        <begin position="18"/>
        <end position="41"/>
    </location>
</feature>
<dbReference type="AlphaFoldDB" id="A0A8S3V2B5"/>
<sequence>MQSYEYDVKPKRSHGKRYAYFGGLLILLVIAALVVSIVALVRQENSENDNSSLRSPTPNPLPTTTINDHNSSPGSPTTTTTDNTVDSRSDSVVECAVNGAVRSPVTRNTCVNTDGCVWQSRSRNEKTPACIYKDRVGYVLDGDVTIGANTWTARLKKTGIDKVYGMDVYNNINVQVEMINENALRIYMYPDKLMNASEIPDEALTMDIPRKLSSDKLYNVSFTTEPVFGIVVERITNSTVKTKIIDTTVTGTIFSRQFMQLTTRLSSGHVYGFGEHNHRRFKHDMDWKTWPIFTRDVAPVDEWNLYGAHPVYLNLEEDGKANMVFLKNSHAMDVVLQPEPFPAISWKVIGGVLDFYVFLGPSPHEAVQQYISAIGKPLMPSYCYRQTINAVLLYIEQAIGKPLMPSYWSLGFHLCKWGYENLTVVQDVVERNKMAEIPQDVQWGDIDYMFNKFDFTVDKKTFKDLPEFVDELHQNGQRYVIIVDVGIGANETIIEQGRVNSPGYEMYKDGIDMDVFVKNHDGTVLKGEVWPGLTAFPDFSHTNATDYWIKYIKYFYDTERVKIDGLWIDMNEPASFVQGSITGCLNNTWNYPPYVPHILDGHTGSLYYKTICMDSKQKWGNHYETHSLYGHAESMVTYRAMTTLFNKTRPFIMTRSSFAGTGKYSFKWLGDNQSQWRQIPWSIIGILEFSMFGFPMIGADICGFWYAAQYEMCLRWSQLGAFYPFARNHNAKGWPHQDPAHWDEAFNSIARRALHIRYKILPYLYTLFHLAHTTSSMVARPLVFEFPEDKQTRDVDRQFLLGPAFLVTPVLEKGKSSVEGYFPKQRWFNYYDGTEFAVSGQRITVDAPLSIIPLHLRGGYILPTQKPANTTVYSRQRPMGLIVAFDKDTSARGELFWDDGESIDSVTRGEYLKVEMSATKGKYLEYKVIKSGYQAALSLVIDTIELYGLFGFPERVIVDSVQIPTSSVRSKDKIIELVDLNLNITESHSLSWEFF</sequence>
<keyword evidence="3" id="KW-0325">Glycoprotein</keyword>
<name>A0A8S3V2B5_MYTED</name>
<evidence type="ECO:0000313" key="11">
    <source>
        <dbReference type="Proteomes" id="UP000683360"/>
    </source>
</evidence>
<evidence type="ECO:0000259" key="9">
    <source>
        <dbReference type="Pfam" id="PF21365"/>
    </source>
</evidence>
<evidence type="ECO:0000256" key="7">
    <source>
        <dbReference type="SAM" id="Phobius"/>
    </source>
</evidence>
<dbReference type="FunFam" id="3.20.20.80:FF:000016">
    <property type="entry name" value="Maltase-glucoamylase, intestinal"/>
    <property type="match status" value="1"/>
</dbReference>
<dbReference type="SUPFAM" id="SSF51011">
    <property type="entry name" value="Glycosyl hydrolase domain"/>
    <property type="match status" value="1"/>
</dbReference>
<dbReference type="GO" id="GO:0004339">
    <property type="term" value="F:glucan 1,4-alpha-glucosidase activity"/>
    <property type="evidence" value="ECO:0007669"/>
    <property type="project" value="UniProtKB-EC"/>
</dbReference>
<evidence type="ECO:0000256" key="3">
    <source>
        <dbReference type="ARBA" id="ARBA00023180"/>
    </source>
</evidence>
<dbReference type="InterPro" id="IPR011013">
    <property type="entry name" value="Gal_mutarotase_sf_dom"/>
</dbReference>
<accession>A0A8S3V2B5</accession>
<feature type="region of interest" description="Disordered" evidence="6">
    <location>
        <begin position="45"/>
        <end position="87"/>
    </location>
</feature>
<gene>
    <name evidence="10" type="ORF">MEDL_63474</name>
</gene>
<evidence type="ECO:0000256" key="1">
    <source>
        <dbReference type="ARBA" id="ARBA00007806"/>
    </source>
</evidence>
<evidence type="ECO:0000256" key="2">
    <source>
        <dbReference type="ARBA" id="ARBA00022801"/>
    </source>
</evidence>
<dbReference type="SUPFAM" id="SSF74650">
    <property type="entry name" value="Galactose mutarotase-like"/>
    <property type="match status" value="1"/>
</dbReference>
<dbReference type="Gene3D" id="2.60.40.1760">
    <property type="entry name" value="glycosyl hydrolase (family 31)"/>
    <property type="match status" value="1"/>
</dbReference>
<dbReference type="Pfam" id="PF21365">
    <property type="entry name" value="Glyco_hydro_31_3rd"/>
    <property type="match status" value="1"/>
</dbReference>
<dbReference type="EMBL" id="CAJPWZ010003102">
    <property type="protein sequence ID" value="CAG2251878.1"/>
    <property type="molecule type" value="Genomic_DNA"/>
</dbReference>
<dbReference type="InterPro" id="IPR017853">
    <property type="entry name" value="GH"/>
</dbReference>
<dbReference type="Pfam" id="PF01055">
    <property type="entry name" value="Glyco_hydro_31_2nd"/>
    <property type="match status" value="1"/>
</dbReference>
<feature type="compositionally biased region" description="Low complexity" evidence="6">
    <location>
        <begin position="50"/>
        <end position="84"/>
    </location>
</feature>
<dbReference type="InterPro" id="IPR013780">
    <property type="entry name" value="Glyco_hydro_b"/>
</dbReference>
<dbReference type="Gene3D" id="3.20.20.80">
    <property type="entry name" value="Glycosidases"/>
    <property type="match status" value="1"/>
</dbReference>
<dbReference type="PROSITE" id="PS00129">
    <property type="entry name" value="GLYCOSYL_HYDROL_F31_1"/>
    <property type="match status" value="1"/>
</dbReference>
<dbReference type="PANTHER" id="PTHR22762:SF133">
    <property type="entry name" value="P-TYPE DOMAIN-CONTAINING PROTEIN"/>
    <property type="match status" value="1"/>
</dbReference>
<dbReference type="InterPro" id="IPR000322">
    <property type="entry name" value="Glyco_hydro_31_TIM"/>
</dbReference>
<dbReference type="PANTHER" id="PTHR22762">
    <property type="entry name" value="ALPHA-GLUCOSIDASE"/>
    <property type="match status" value="1"/>
</dbReference>
<evidence type="ECO:0000259" key="8">
    <source>
        <dbReference type="Pfam" id="PF01055"/>
    </source>
</evidence>
<keyword evidence="4 5" id="KW-0326">Glycosidase</keyword>
<reference evidence="10" key="1">
    <citation type="submission" date="2021-03" db="EMBL/GenBank/DDBJ databases">
        <authorList>
            <person name="Bekaert M."/>
        </authorList>
    </citation>
    <scope>NUCLEOTIDE SEQUENCE</scope>
</reference>
<comment type="similarity">
    <text evidence="1 5">Belongs to the glycosyl hydrolase 31 family.</text>
</comment>
<proteinExistence type="inferred from homology"/>
<evidence type="ECO:0000256" key="6">
    <source>
        <dbReference type="SAM" id="MobiDB-lite"/>
    </source>
</evidence>
<evidence type="ECO:0000256" key="4">
    <source>
        <dbReference type="ARBA" id="ARBA00023295"/>
    </source>
</evidence>
<keyword evidence="11" id="KW-1185">Reference proteome</keyword>
<keyword evidence="2 5" id="KW-0378">Hydrolase</keyword>
<dbReference type="InterPro" id="IPR030458">
    <property type="entry name" value="Glyco_hydro_31_AS"/>
</dbReference>
<protein>
    <submittedName>
        <fullName evidence="10">MGAM</fullName>
        <ecNumber evidence="10">3.2.1.20</ecNumber>
        <ecNumber evidence="10">3.2.1.3</ecNumber>
    </submittedName>
</protein>
<feature type="domain" description="Glycosyl hydrolase family 31 C-terminal" evidence="9">
    <location>
        <begin position="777"/>
        <end position="862"/>
    </location>
</feature>
<evidence type="ECO:0000256" key="5">
    <source>
        <dbReference type="RuleBase" id="RU361185"/>
    </source>
</evidence>
<dbReference type="EC" id="3.2.1.20" evidence="10"/>